<sequence length="57" mass="6465">MSDSVTYLGKYGEMFWSVQYTVPAVAVNRWRRYNRGLQLAPAAAFFNLMRLTGCSLG</sequence>
<name>A0ABQ0WM22_9GAMM</name>
<dbReference type="EMBL" id="BJXU01000174">
    <property type="protein sequence ID" value="GEN25927.1"/>
    <property type="molecule type" value="Genomic_DNA"/>
</dbReference>
<evidence type="ECO:0000313" key="1">
    <source>
        <dbReference type="EMBL" id="GEN25927.1"/>
    </source>
</evidence>
<protein>
    <submittedName>
        <fullName evidence="1">Uncharacterized protein</fullName>
    </submittedName>
</protein>
<dbReference type="Proteomes" id="UP000321726">
    <property type="component" value="Unassembled WGS sequence"/>
</dbReference>
<dbReference type="RefSeq" id="WP_159438920.1">
    <property type="nucleotide sequence ID" value="NZ_BJXU01000174.1"/>
</dbReference>
<evidence type="ECO:0000313" key="2">
    <source>
        <dbReference type="Proteomes" id="UP000321726"/>
    </source>
</evidence>
<reference evidence="1 2" key="1">
    <citation type="submission" date="2019-07" db="EMBL/GenBank/DDBJ databases">
        <title>Whole genome shotgun sequence of Halomonas cupida NBRC 102219.</title>
        <authorList>
            <person name="Hosoyama A."/>
            <person name="Uohara A."/>
            <person name="Ohji S."/>
            <person name="Ichikawa N."/>
        </authorList>
    </citation>
    <scope>NUCLEOTIDE SEQUENCE [LARGE SCALE GENOMIC DNA]</scope>
    <source>
        <strain evidence="1 2">NBRC 102219</strain>
    </source>
</reference>
<accession>A0ABQ0WM22</accession>
<organism evidence="1 2">
    <name type="scientific">Halomonas cupida</name>
    <dbReference type="NCBI Taxonomy" id="44933"/>
    <lineage>
        <taxon>Bacteria</taxon>
        <taxon>Pseudomonadati</taxon>
        <taxon>Pseudomonadota</taxon>
        <taxon>Gammaproteobacteria</taxon>
        <taxon>Oceanospirillales</taxon>
        <taxon>Halomonadaceae</taxon>
        <taxon>Halomonas</taxon>
    </lineage>
</organism>
<gene>
    <name evidence="1" type="ORF">HCU01_38760</name>
</gene>
<proteinExistence type="predicted"/>
<keyword evidence="2" id="KW-1185">Reference proteome</keyword>
<comment type="caution">
    <text evidence="1">The sequence shown here is derived from an EMBL/GenBank/DDBJ whole genome shotgun (WGS) entry which is preliminary data.</text>
</comment>